<proteinExistence type="predicted"/>
<evidence type="ECO:0000313" key="1">
    <source>
        <dbReference type="EMBL" id="KWR52363.1"/>
    </source>
</evidence>
<dbReference type="AlphaFoldDB" id="A0A125MEY3"/>
<comment type="caution">
    <text evidence="1">The sequence shown here is derived from an EMBL/GenBank/DDBJ whole genome shotgun (WGS) entry which is preliminary data.</text>
</comment>
<evidence type="ECO:0000313" key="2">
    <source>
        <dbReference type="Proteomes" id="UP000056419"/>
    </source>
</evidence>
<dbReference type="EMBL" id="LRGC01000021">
    <property type="protein sequence ID" value="KWR52363.1"/>
    <property type="molecule type" value="Genomic_DNA"/>
</dbReference>
<protein>
    <submittedName>
        <fullName evidence="1">Uncharacterized protein</fullName>
    </submittedName>
</protein>
<name>A0A125MEY3_BACSE</name>
<reference evidence="1 2" key="1">
    <citation type="journal article" date="2016" name="BMC Genomics">
        <title>Type VI secretion systems of human gut Bacteroidales segregate into three genetic architectures, two of which are contained on mobile genetic elements.</title>
        <authorList>
            <person name="Coyne M.J."/>
            <person name="Roelofs K.G."/>
            <person name="Comstock L.E."/>
        </authorList>
    </citation>
    <scope>NUCLEOTIDE SEQUENCE [LARGE SCALE GENOMIC DNA]</scope>
    <source>
        <strain evidence="1 2">CL09T03C01</strain>
    </source>
</reference>
<gene>
    <name evidence="1" type="ORF">AA415_02950</name>
</gene>
<keyword evidence="2" id="KW-1185">Reference proteome</keyword>
<dbReference type="Proteomes" id="UP000056419">
    <property type="component" value="Unassembled WGS sequence"/>
</dbReference>
<dbReference type="STRING" id="46506.AA415_02950"/>
<organism evidence="1 2">
    <name type="scientific">Bacteroides stercoris</name>
    <dbReference type="NCBI Taxonomy" id="46506"/>
    <lineage>
        <taxon>Bacteria</taxon>
        <taxon>Pseudomonadati</taxon>
        <taxon>Bacteroidota</taxon>
        <taxon>Bacteroidia</taxon>
        <taxon>Bacteroidales</taxon>
        <taxon>Bacteroidaceae</taxon>
        <taxon>Bacteroides</taxon>
    </lineage>
</organism>
<accession>A0A125MEY3</accession>
<sequence length="60" mass="7175">MYTSHGWELDNLLQGQNEEYLLEILTENYKRLRDVPDNLIMTLLEYRGYTGKLVQVENKI</sequence>
<dbReference type="RefSeq" id="WP_060386526.1">
    <property type="nucleotide sequence ID" value="NZ_JAQNVT010000023.1"/>
</dbReference>
<dbReference type="PATRIC" id="fig|46506.5.peg.3181"/>